<dbReference type="PROSITE" id="PS50943">
    <property type="entry name" value="HTH_CROC1"/>
    <property type="match status" value="1"/>
</dbReference>
<protein>
    <recommendedName>
        <fullName evidence="2">HTH cro/C1-type domain-containing protein</fullName>
    </recommendedName>
</protein>
<proteinExistence type="predicted"/>
<dbReference type="Gene3D" id="1.10.260.40">
    <property type="entry name" value="lambda repressor-like DNA-binding domains"/>
    <property type="match status" value="1"/>
</dbReference>
<feature type="region of interest" description="Disordered" evidence="1">
    <location>
        <begin position="20"/>
        <end position="55"/>
    </location>
</feature>
<dbReference type="GO" id="GO:0003677">
    <property type="term" value="F:DNA binding"/>
    <property type="evidence" value="ECO:0007669"/>
    <property type="project" value="InterPro"/>
</dbReference>
<reference evidence="3 4" key="1">
    <citation type="submission" date="2016-08" db="EMBL/GenBank/DDBJ databases">
        <title>Genome sequence of Clavibacter michiganensis spp. strain CASJ009.</title>
        <authorList>
            <person name="Thapa S.P."/>
            <person name="Coaker G."/>
        </authorList>
    </citation>
    <scope>NUCLEOTIDE SEQUENCE [LARGE SCALE GENOMIC DNA]</scope>
    <source>
        <strain evidence="3">CASJ009</strain>
    </source>
</reference>
<dbReference type="SUPFAM" id="SSF47413">
    <property type="entry name" value="lambda repressor-like DNA-binding domains"/>
    <property type="match status" value="1"/>
</dbReference>
<evidence type="ECO:0000259" key="2">
    <source>
        <dbReference type="PROSITE" id="PS50943"/>
    </source>
</evidence>
<sequence>MRAIAGGGGATSIGQVIQAARRASGLSQRDVGSISGLAQPTVSDVEHPPAPRRDR</sequence>
<organism evidence="3 4">
    <name type="scientific">Clavibacter michiganensis</name>
    <dbReference type="NCBI Taxonomy" id="28447"/>
    <lineage>
        <taxon>Bacteria</taxon>
        <taxon>Bacillati</taxon>
        <taxon>Actinomycetota</taxon>
        <taxon>Actinomycetes</taxon>
        <taxon>Micrococcales</taxon>
        <taxon>Microbacteriaceae</taxon>
        <taxon>Clavibacter</taxon>
    </lineage>
</organism>
<dbReference type="InterPro" id="IPR001387">
    <property type="entry name" value="Cro/C1-type_HTH"/>
</dbReference>
<gene>
    <name evidence="3" type="ORF">CMsap09_01045</name>
</gene>
<accession>A0A251XQF7</accession>
<evidence type="ECO:0000256" key="1">
    <source>
        <dbReference type="SAM" id="MobiDB-lite"/>
    </source>
</evidence>
<dbReference type="Proteomes" id="UP000195106">
    <property type="component" value="Unassembled WGS sequence"/>
</dbReference>
<evidence type="ECO:0000313" key="4">
    <source>
        <dbReference type="Proteomes" id="UP000195106"/>
    </source>
</evidence>
<name>A0A251XQF7_9MICO</name>
<evidence type="ECO:0000313" key="3">
    <source>
        <dbReference type="EMBL" id="OUE07503.1"/>
    </source>
</evidence>
<dbReference type="CDD" id="cd00093">
    <property type="entry name" value="HTH_XRE"/>
    <property type="match status" value="1"/>
</dbReference>
<comment type="caution">
    <text evidence="3">The sequence shown here is derived from an EMBL/GenBank/DDBJ whole genome shotgun (WGS) entry which is preliminary data.</text>
</comment>
<dbReference type="EMBL" id="MDHJ01000001">
    <property type="protein sequence ID" value="OUE07503.1"/>
    <property type="molecule type" value="Genomic_DNA"/>
</dbReference>
<feature type="domain" description="HTH cro/C1-type" evidence="2">
    <location>
        <begin position="17"/>
        <end position="46"/>
    </location>
</feature>
<feature type="compositionally biased region" description="Basic and acidic residues" evidence="1">
    <location>
        <begin position="44"/>
        <end position="55"/>
    </location>
</feature>
<dbReference type="AlphaFoldDB" id="A0A251XQF7"/>
<dbReference type="InterPro" id="IPR010982">
    <property type="entry name" value="Lambda_DNA-bd_dom_sf"/>
</dbReference>